<reference evidence="1" key="1">
    <citation type="submission" date="2023-11" db="EMBL/GenBank/DDBJ databases">
        <title>The genome sequences of three competitors of mushroom-forming fungi.</title>
        <authorList>
            <person name="Beijen E."/>
            <person name="Ohm R.A."/>
        </authorList>
    </citation>
    <scope>NUCLEOTIDE SEQUENCE</scope>
    <source>
        <strain evidence="1">CBS 100526</strain>
    </source>
</reference>
<dbReference type="InterPro" id="IPR053187">
    <property type="entry name" value="Notoamide_regulator"/>
</dbReference>
<dbReference type="PANTHER" id="PTHR47256">
    <property type="entry name" value="ZN(II)2CYS6 TRANSCRIPTION FACTOR (EUROFUNG)-RELATED"/>
    <property type="match status" value="1"/>
</dbReference>
<organism evidence="1 2">
    <name type="scientific">Trichoderma aggressivum f. europaeum</name>
    <dbReference type="NCBI Taxonomy" id="173218"/>
    <lineage>
        <taxon>Eukaryota</taxon>
        <taxon>Fungi</taxon>
        <taxon>Dikarya</taxon>
        <taxon>Ascomycota</taxon>
        <taxon>Pezizomycotina</taxon>
        <taxon>Sordariomycetes</taxon>
        <taxon>Hypocreomycetidae</taxon>
        <taxon>Hypocreales</taxon>
        <taxon>Hypocreaceae</taxon>
        <taxon>Trichoderma</taxon>
    </lineage>
</organism>
<keyword evidence="2" id="KW-1185">Reference proteome</keyword>
<dbReference type="RefSeq" id="XP_062758438.1">
    <property type="nucleotide sequence ID" value="XM_062897045.1"/>
</dbReference>
<dbReference type="PANTHER" id="PTHR47256:SF1">
    <property type="entry name" value="ZN(II)2CYS6 TRANSCRIPTION FACTOR (EUROFUNG)"/>
    <property type="match status" value="1"/>
</dbReference>
<dbReference type="CDD" id="cd12148">
    <property type="entry name" value="fungal_TF_MHR"/>
    <property type="match status" value="1"/>
</dbReference>
<dbReference type="EMBL" id="JAWRVG010000007">
    <property type="protein sequence ID" value="KAK4081289.1"/>
    <property type="molecule type" value="Genomic_DNA"/>
</dbReference>
<dbReference type="GeneID" id="87916950"/>
<comment type="caution">
    <text evidence="1">The sequence shown here is derived from an EMBL/GenBank/DDBJ whole genome shotgun (WGS) entry which is preliminary data.</text>
</comment>
<evidence type="ECO:0000313" key="2">
    <source>
        <dbReference type="Proteomes" id="UP001273209"/>
    </source>
</evidence>
<name>A0AAE1IKG2_9HYPO</name>
<accession>A0AAE1IKG2</accession>
<proteinExistence type="predicted"/>
<dbReference type="AlphaFoldDB" id="A0AAE1IKG2"/>
<sequence>MLLSMAGVTLRADYSSPPRSRVGSFIHFPASQCLKVHLARQHRVLVGLPQAPSPNPLLLLPNAEAVYHLAGLAGSRPKCISCVQKGIDCHYTSANATETNSGVLKRKFQEVKQKTSDYEEFYDALQRMPPSDSQAIFRLIRRGADIKTVMGQITEGNLLLQLSLTPETQRRYEFPFVTTMPAALQTGDNLYLRSLIFEATFHDQNQQQLTVPLNQVNTRSGSPQYIYTQPYHSAEIVNTRLSSVDVSRWTAVSADNELMRALLHAYFLHEYSSYTIFQKDIFIQALTDGDERFCSSLLVNALLAQASVFPPFEVFKQRWKQANRYSIAIRGSKIANSSGTLKISAIAFLQKLGDFGNYGPKEQIFQLYKPPCYIGDKTLRHARDFTAWCLYKYQTIMGYYYFKSPMITIPPKFPLPDPYAEPSWYGDFILKYPANNTFTSLYFPHFFCADTKLKIILNAIAVSLFKPENVGRTLPANVKSNLRAQLESWLACLSVPLHPSNIVFPAQLRLHMEYHATILTLLQTPVNNDRSFASIIMSNENDDELLQEAISAAMIRLETIVRIYYLRHSYESCNTYLTFFLSNVGFAALERLRSSEVDHERFKHMMSTLIPCIKGLYDQGQHVHVASAVYRLLRNRLLPQDLRFLQGYIHWNITEDDDPLIISHVQSEWPIPIVGREKDPEAAKLENLARRLNEMSVDSSRETSEENELETR</sequence>
<gene>
    <name evidence="1" type="ORF">Triagg1_2821</name>
</gene>
<evidence type="ECO:0000313" key="1">
    <source>
        <dbReference type="EMBL" id="KAK4081289.1"/>
    </source>
</evidence>
<protein>
    <recommendedName>
        <fullName evidence="3">Zn(2)-C6 fungal-type domain-containing protein</fullName>
    </recommendedName>
</protein>
<dbReference type="Proteomes" id="UP001273209">
    <property type="component" value="Unassembled WGS sequence"/>
</dbReference>
<evidence type="ECO:0008006" key="3">
    <source>
        <dbReference type="Google" id="ProtNLM"/>
    </source>
</evidence>